<evidence type="ECO:0000313" key="1">
    <source>
        <dbReference type="EMBL" id="KAG6510337.1"/>
    </source>
</evidence>
<dbReference type="PANTHER" id="PTHR34464">
    <property type="entry name" value="OS09G0376300 PROTEIN"/>
    <property type="match status" value="1"/>
</dbReference>
<proteinExistence type="predicted"/>
<gene>
    <name evidence="1" type="ORF">ZIOFF_028347</name>
</gene>
<accession>A0A8J5GPP5</accession>
<dbReference type="AlphaFoldDB" id="A0A8J5GPP5"/>
<name>A0A8J5GPP5_ZINOF</name>
<dbReference type="PANTHER" id="PTHR34464:SF3">
    <property type="entry name" value="OS09G0376300 PROTEIN"/>
    <property type="match status" value="1"/>
</dbReference>
<dbReference type="EMBL" id="JACMSC010000008">
    <property type="protein sequence ID" value="KAG6510337.1"/>
    <property type="molecule type" value="Genomic_DNA"/>
</dbReference>
<comment type="caution">
    <text evidence="1">The sequence shown here is derived from an EMBL/GenBank/DDBJ whole genome shotgun (WGS) entry which is preliminary data.</text>
</comment>
<organism evidence="1 2">
    <name type="scientific">Zingiber officinale</name>
    <name type="common">Ginger</name>
    <name type="synonym">Amomum zingiber</name>
    <dbReference type="NCBI Taxonomy" id="94328"/>
    <lineage>
        <taxon>Eukaryota</taxon>
        <taxon>Viridiplantae</taxon>
        <taxon>Streptophyta</taxon>
        <taxon>Embryophyta</taxon>
        <taxon>Tracheophyta</taxon>
        <taxon>Spermatophyta</taxon>
        <taxon>Magnoliopsida</taxon>
        <taxon>Liliopsida</taxon>
        <taxon>Zingiberales</taxon>
        <taxon>Zingiberaceae</taxon>
        <taxon>Zingiber</taxon>
    </lineage>
</organism>
<keyword evidence="2" id="KW-1185">Reference proteome</keyword>
<dbReference type="Proteomes" id="UP000734854">
    <property type="component" value="Unassembled WGS sequence"/>
</dbReference>
<protein>
    <submittedName>
        <fullName evidence="1">Uncharacterized protein</fullName>
    </submittedName>
</protein>
<evidence type="ECO:0000313" key="2">
    <source>
        <dbReference type="Proteomes" id="UP000734854"/>
    </source>
</evidence>
<sequence length="274" mass="30278">MAVAFTRFSCWIWGGKDHKSPNSSLSSSPDFPAGFRELDNLKFPPVDGPRVRSNSRKIKKKWQSREERRIDKEYDIVLVPSDGVCMSGSETEDSDWSIGWLEPHAPDFQSSSEVENSFSVLVRCYCRGRCEQAESSKTRALGALEHLDDISPGKLAKIILSLKFVFFIRYMCLKLSDYRSCAALAAAAAKCFLRFKNSADKLRTLQLPLKGFITLTGVELCISDMGGGVGAILVGVGILANWLDDQSSKLSQTAYTRPRKCHVPPVSLAALDSA</sequence>
<reference evidence="1 2" key="1">
    <citation type="submission" date="2020-08" db="EMBL/GenBank/DDBJ databases">
        <title>Plant Genome Project.</title>
        <authorList>
            <person name="Zhang R.-G."/>
        </authorList>
    </citation>
    <scope>NUCLEOTIDE SEQUENCE [LARGE SCALE GENOMIC DNA]</scope>
    <source>
        <tissue evidence="1">Rhizome</tissue>
    </source>
</reference>